<proteinExistence type="inferred from homology"/>
<sequence length="205" mass="23244">MLNIALPKGRLGDKTYSLFEKIGYKCDELTEDSRKLIFENKEKNIRYLLVKPSDVGIYVEKGAADIGVVGKDILLENVYDIYELLDLNLGICKISVAALSGYKEDTERKLRVATKYVNTAKKYYSSLNRETDIIKLNGSIELAPILGLSDVIVDIVETGNTLKENNLKVINDIEEISARFIANKTSYKFKNEEIKNIEKKLREVI</sequence>
<keyword evidence="11 15" id="KW-0547">Nucleotide-binding</keyword>
<comment type="domain">
    <text evidence="15">Lacks the C-terminal regulatory region which is replaced by HisZ.</text>
</comment>
<dbReference type="GO" id="GO:0005737">
    <property type="term" value="C:cytoplasm"/>
    <property type="evidence" value="ECO:0007669"/>
    <property type="project" value="UniProtKB-SubCell"/>
</dbReference>
<reference evidence="18" key="1">
    <citation type="submission" date="2009-09" db="EMBL/GenBank/DDBJ databases">
        <title>The complete chromosome of Sebaldella termitidis ATCC 33386.</title>
        <authorList>
            <consortium name="US DOE Joint Genome Institute (JGI-PGF)"/>
            <person name="Lucas S."/>
            <person name="Copeland A."/>
            <person name="Lapidus A."/>
            <person name="Glavina del Rio T."/>
            <person name="Dalin E."/>
            <person name="Tice H."/>
            <person name="Bruce D."/>
            <person name="Goodwin L."/>
            <person name="Pitluck S."/>
            <person name="Kyrpides N."/>
            <person name="Mavromatis K."/>
            <person name="Ivanova N."/>
            <person name="Mikhailova N."/>
            <person name="Sims D."/>
            <person name="Meincke L."/>
            <person name="Brettin T."/>
            <person name="Detter J.C."/>
            <person name="Han C."/>
            <person name="Larimer F."/>
            <person name="Land M."/>
            <person name="Hauser L."/>
            <person name="Markowitz V."/>
            <person name="Cheng J.F."/>
            <person name="Hugenholtz P."/>
            <person name="Woyke T."/>
            <person name="Wu D."/>
            <person name="Eisen J.A."/>
        </authorList>
    </citation>
    <scope>NUCLEOTIDE SEQUENCE [LARGE SCALE GENOMIC DNA]</scope>
    <source>
        <strain evidence="18">ATCC 33386 / NCTC 11300</strain>
    </source>
</reference>
<dbReference type="RefSeq" id="WP_012861622.1">
    <property type="nucleotide sequence ID" value="NC_013517.1"/>
</dbReference>
<evidence type="ECO:0000256" key="15">
    <source>
        <dbReference type="HAMAP-Rule" id="MF_01018"/>
    </source>
</evidence>
<comment type="function">
    <text evidence="14 15">Catalyzes the condensation of ATP and 5-phosphoribose 1-diphosphate to form N'-(5'-phosphoribosyl)-ATP (PR-ATP). Has a crucial role in the pathway because the rate of histidine biosynthesis seems to be controlled primarily by regulation of HisG enzymatic activity.</text>
</comment>
<evidence type="ECO:0000256" key="7">
    <source>
        <dbReference type="ARBA" id="ARBA00022490"/>
    </source>
</evidence>
<dbReference type="GO" id="GO:0005524">
    <property type="term" value="F:ATP binding"/>
    <property type="evidence" value="ECO:0007669"/>
    <property type="project" value="UniProtKB-KW"/>
</dbReference>
<evidence type="ECO:0000256" key="6">
    <source>
        <dbReference type="ARBA" id="ARBA00011946"/>
    </source>
</evidence>
<gene>
    <name evidence="15" type="primary">hisG</name>
    <name evidence="17" type="ordered locus">Sterm_2174</name>
</gene>
<dbReference type="PANTHER" id="PTHR21403:SF8">
    <property type="entry name" value="ATP PHOSPHORIBOSYLTRANSFERASE"/>
    <property type="match status" value="1"/>
</dbReference>
<dbReference type="HAMAP" id="MF_01018">
    <property type="entry name" value="HisG_Short"/>
    <property type="match status" value="1"/>
</dbReference>
<evidence type="ECO:0000259" key="16">
    <source>
        <dbReference type="Pfam" id="PF01634"/>
    </source>
</evidence>
<evidence type="ECO:0000256" key="12">
    <source>
        <dbReference type="ARBA" id="ARBA00022840"/>
    </source>
</evidence>
<dbReference type="FunFam" id="3.40.190.10:FF:000011">
    <property type="entry name" value="ATP phosphoribosyltransferase"/>
    <property type="match status" value="1"/>
</dbReference>
<dbReference type="AlphaFoldDB" id="D1AKB2"/>
<dbReference type="Gene3D" id="3.40.190.10">
    <property type="entry name" value="Periplasmic binding protein-like II"/>
    <property type="match status" value="2"/>
</dbReference>
<evidence type="ECO:0000256" key="4">
    <source>
        <dbReference type="ARBA" id="ARBA00009489"/>
    </source>
</evidence>
<comment type="subcellular location">
    <subcellularLocation>
        <location evidence="2 15">Cytoplasm</location>
    </subcellularLocation>
</comment>
<dbReference type="KEGG" id="str:Sterm_2174"/>
<keyword evidence="13 15" id="KW-0368">Histidine biosynthesis</keyword>
<dbReference type="InterPro" id="IPR013820">
    <property type="entry name" value="ATP_PRibTrfase_cat"/>
</dbReference>
<dbReference type="EC" id="2.4.2.17" evidence="6 15"/>
<evidence type="ECO:0000256" key="11">
    <source>
        <dbReference type="ARBA" id="ARBA00022741"/>
    </source>
</evidence>
<protein>
    <recommendedName>
        <fullName evidence="6 15">ATP phosphoribosyltransferase</fullName>
        <shortName evidence="15">ATP-PRT</shortName>
        <shortName evidence="15">ATP-PRTase</shortName>
        <ecNumber evidence="6 15">2.4.2.17</ecNumber>
    </recommendedName>
</protein>
<comment type="subunit">
    <text evidence="5 15">Heteromultimer composed of HisG and HisZ subunits.</text>
</comment>
<evidence type="ECO:0000256" key="2">
    <source>
        <dbReference type="ARBA" id="ARBA00004496"/>
    </source>
</evidence>
<dbReference type="SUPFAM" id="SSF53850">
    <property type="entry name" value="Periplasmic binding protein-like II"/>
    <property type="match status" value="1"/>
</dbReference>
<evidence type="ECO:0000256" key="8">
    <source>
        <dbReference type="ARBA" id="ARBA00022605"/>
    </source>
</evidence>
<evidence type="ECO:0000256" key="13">
    <source>
        <dbReference type="ARBA" id="ARBA00023102"/>
    </source>
</evidence>
<dbReference type="Proteomes" id="UP000000845">
    <property type="component" value="Chromosome"/>
</dbReference>
<feature type="domain" description="ATP phosphoribosyltransferase catalytic" evidence="16">
    <location>
        <begin position="51"/>
        <end position="202"/>
    </location>
</feature>
<reference evidence="17 18" key="2">
    <citation type="journal article" date="2010" name="Stand. Genomic Sci.">
        <title>Complete genome sequence of Sebaldella termitidis type strain (NCTC 11300).</title>
        <authorList>
            <person name="Harmon-Smith M."/>
            <person name="Celia L."/>
            <person name="Chertkov O."/>
            <person name="Lapidus A."/>
            <person name="Copeland A."/>
            <person name="Glavina Del Rio T."/>
            <person name="Nolan M."/>
            <person name="Lucas S."/>
            <person name="Tice H."/>
            <person name="Cheng J.F."/>
            <person name="Han C."/>
            <person name="Detter J.C."/>
            <person name="Bruce D."/>
            <person name="Goodwin L."/>
            <person name="Pitluck S."/>
            <person name="Pati A."/>
            <person name="Liolios K."/>
            <person name="Ivanova N."/>
            <person name="Mavromatis K."/>
            <person name="Mikhailova N."/>
            <person name="Chen A."/>
            <person name="Palaniappan K."/>
            <person name="Land M."/>
            <person name="Hauser L."/>
            <person name="Chang Y.J."/>
            <person name="Jeffries C.D."/>
            <person name="Brettin T."/>
            <person name="Goker M."/>
            <person name="Beck B."/>
            <person name="Bristow J."/>
            <person name="Eisen J.A."/>
            <person name="Markowitz V."/>
            <person name="Hugenholtz P."/>
            <person name="Kyrpides N.C."/>
            <person name="Klenk H.P."/>
            <person name="Chen F."/>
        </authorList>
    </citation>
    <scope>NUCLEOTIDE SEQUENCE [LARGE SCALE GENOMIC DNA]</scope>
    <source>
        <strain evidence="18">ATCC 33386 / NCTC 11300</strain>
    </source>
</reference>
<dbReference type="PROSITE" id="PS01316">
    <property type="entry name" value="ATP_P_PHORIBOSYLTR"/>
    <property type="match status" value="1"/>
</dbReference>
<evidence type="ECO:0000256" key="10">
    <source>
        <dbReference type="ARBA" id="ARBA00022679"/>
    </source>
</evidence>
<evidence type="ECO:0000256" key="14">
    <source>
        <dbReference type="ARBA" id="ARBA00024861"/>
    </source>
</evidence>
<comment type="similarity">
    <text evidence="4 15">Belongs to the ATP phosphoribosyltransferase family. Short subfamily.</text>
</comment>
<dbReference type="PANTHER" id="PTHR21403">
    <property type="entry name" value="ATP PHOSPHORIBOSYLTRANSFERASE ATP-PRTASE"/>
    <property type="match status" value="1"/>
</dbReference>
<keyword evidence="8 15" id="KW-0028">Amino-acid biosynthesis</keyword>
<keyword evidence="9 15" id="KW-0328">Glycosyltransferase</keyword>
<evidence type="ECO:0000313" key="18">
    <source>
        <dbReference type="Proteomes" id="UP000000845"/>
    </source>
</evidence>
<evidence type="ECO:0000256" key="9">
    <source>
        <dbReference type="ARBA" id="ARBA00022676"/>
    </source>
</evidence>
<evidence type="ECO:0000313" key="17">
    <source>
        <dbReference type="EMBL" id="ACZ09028.1"/>
    </source>
</evidence>
<comment type="pathway">
    <text evidence="3 15">Amino-acid biosynthesis; L-histidine biosynthesis; L-histidine from 5-phospho-alpha-D-ribose 1-diphosphate: step 1/9.</text>
</comment>
<dbReference type="EMBL" id="CP001739">
    <property type="protein sequence ID" value="ACZ09028.1"/>
    <property type="molecule type" value="Genomic_DNA"/>
</dbReference>
<name>D1AKB2_SEBTE</name>
<keyword evidence="18" id="KW-1185">Reference proteome</keyword>
<evidence type="ECO:0000256" key="3">
    <source>
        <dbReference type="ARBA" id="ARBA00004667"/>
    </source>
</evidence>
<dbReference type="NCBIfam" id="TIGR00070">
    <property type="entry name" value="hisG"/>
    <property type="match status" value="1"/>
</dbReference>
<dbReference type="Pfam" id="PF01634">
    <property type="entry name" value="HisG"/>
    <property type="match status" value="1"/>
</dbReference>
<dbReference type="InterPro" id="IPR024893">
    <property type="entry name" value="ATP_PRibTrfase_HisG_short"/>
</dbReference>
<organism evidence="17 18">
    <name type="scientific">Sebaldella termitidis (strain ATCC 33386 / NCTC 11300)</name>
    <dbReference type="NCBI Taxonomy" id="526218"/>
    <lineage>
        <taxon>Bacteria</taxon>
        <taxon>Fusobacteriati</taxon>
        <taxon>Fusobacteriota</taxon>
        <taxon>Fusobacteriia</taxon>
        <taxon>Fusobacteriales</taxon>
        <taxon>Leptotrichiaceae</taxon>
        <taxon>Sebaldella</taxon>
    </lineage>
</organism>
<dbReference type="GO" id="GO:0000105">
    <property type="term" value="P:L-histidine biosynthetic process"/>
    <property type="evidence" value="ECO:0007669"/>
    <property type="project" value="UniProtKB-UniRule"/>
</dbReference>
<dbReference type="CDD" id="cd13595">
    <property type="entry name" value="PBP2_HisGs"/>
    <property type="match status" value="1"/>
</dbReference>
<keyword evidence="12 15" id="KW-0067">ATP-binding</keyword>
<accession>D1AKB2</accession>
<dbReference type="eggNOG" id="COG0040">
    <property type="taxonomic scope" value="Bacteria"/>
</dbReference>
<comment type="catalytic activity">
    <reaction evidence="1 15">
        <text>1-(5-phospho-beta-D-ribosyl)-ATP + diphosphate = 5-phospho-alpha-D-ribose 1-diphosphate + ATP</text>
        <dbReference type="Rhea" id="RHEA:18473"/>
        <dbReference type="ChEBI" id="CHEBI:30616"/>
        <dbReference type="ChEBI" id="CHEBI:33019"/>
        <dbReference type="ChEBI" id="CHEBI:58017"/>
        <dbReference type="ChEBI" id="CHEBI:73183"/>
        <dbReference type="EC" id="2.4.2.17"/>
    </reaction>
</comment>
<dbReference type="GO" id="GO:0003879">
    <property type="term" value="F:ATP phosphoribosyltransferase activity"/>
    <property type="evidence" value="ECO:0007669"/>
    <property type="project" value="UniProtKB-UniRule"/>
</dbReference>
<keyword evidence="10 15" id="KW-0808">Transferase</keyword>
<evidence type="ECO:0000256" key="1">
    <source>
        <dbReference type="ARBA" id="ARBA00000915"/>
    </source>
</evidence>
<keyword evidence="7 15" id="KW-0963">Cytoplasm</keyword>
<evidence type="ECO:0000256" key="5">
    <source>
        <dbReference type="ARBA" id="ARBA00011496"/>
    </source>
</evidence>
<dbReference type="STRING" id="526218.Sterm_2174"/>
<dbReference type="InterPro" id="IPR018198">
    <property type="entry name" value="ATP_PRibTrfase_CS"/>
</dbReference>
<dbReference type="HOGENOM" id="CLU_038115_2_0_0"/>
<dbReference type="InterPro" id="IPR001348">
    <property type="entry name" value="ATP_PRibTrfase_HisG"/>
</dbReference>
<dbReference type="UniPathway" id="UPA00031">
    <property type="reaction ID" value="UER00006"/>
</dbReference>